<dbReference type="Proteomes" id="UP000594464">
    <property type="component" value="Chromosome"/>
</dbReference>
<sequence length="442" mass="50611">MSYTGRALSLILFSWFCIFPSLASAQDNSDFNELIQVKRQLETQHGVKSLECYPFLHDIGFDKDQAVLISRCLTGARTLLMVLPQVEQPAYHTLGVGFQYLKTGGFQTAILPWNASAEEMVNYLNDRLSLDERNAYLDRVSQVKRGIIQRTLVPDMFCKQSISNENCLKGYESLLLATQLTELKRLKWRSIAITPPGEKLQDAYALALAYDLTPAEMRKLIQEDLHDNWTDRRRTYEAIDEHFGESLQRGLGVANFFCRPEISESDCLMAASNLAKAGENETLRSQFWGQVQVEEYNTLLRGDFDVTLRYDLKPEQIISAFEHRLTRAQTHKNNTLAQKLEGFTKNNTARLRAVCDLEGLSSALCVNGMENFIRFVKTHRDFQADPRWNEIMFVDGKQLYRVNFALNSSMRQTYIYIDATSGYEEFERALLKFGKTAQQMGG</sequence>
<dbReference type="EMBL" id="CP048620">
    <property type="protein sequence ID" value="QPJ64536.1"/>
    <property type="molecule type" value="Genomic_DNA"/>
</dbReference>
<feature type="chain" id="PRO_5032870841" evidence="1">
    <location>
        <begin position="26"/>
        <end position="442"/>
    </location>
</feature>
<evidence type="ECO:0000313" key="2">
    <source>
        <dbReference type="EMBL" id="QPJ64536.1"/>
    </source>
</evidence>
<dbReference type="AlphaFoldDB" id="A0A7T0C111"/>
<feature type="signal peptide" evidence="1">
    <location>
        <begin position="1"/>
        <end position="25"/>
    </location>
</feature>
<evidence type="ECO:0000256" key="1">
    <source>
        <dbReference type="SAM" id="SignalP"/>
    </source>
</evidence>
<name>A0A7T0C111_9BACT</name>
<accession>A0A7T0C111</accession>
<evidence type="ECO:0000313" key="3">
    <source>
        <dbReference type="Proteomes" id="UP000594464"/>
    </source>
</evidence>
<reference evidence="3" key="1">
    <citation type="submission" date="2020-02" db="EMBL/GenBank/DDBJ databases">
        <title>Genomic and physiological characterization of two novel Nitrospinaceae genera.</title>
        <authorList>
            <person name="Mueller A.J."/>
            <person name="Jung M.-Y."/>
            <person name="Strachan C.R."/>
            <person name="Herbold C.W."/>
            <person name="Kirkegaard R.H."/>
            <person name="Daims H."/>
        </authorList>
    </citation>
    <scope>NUCLEOTIDE SEQUENCE [LARGE SCALE GENOMIC DNA]</scope>
</reference>
<protein>
    <submittedName>
        <fullName evidence="2">Uncharacterized protein</fullName>
    </submittedName>
</protein>
<proteinExistence type="predicted"/>
<gene>
    <name evidence="2" type="ORF">G3M78_03645</name>
</gene>
<keyword evidence="1" id="KW-0732">Signal</keyword>
<dbReference type="KEGG" id="nva:G3M78_03645"/>
<organism evidence="2 3">
    <name type="scientific">Candidatus Nitrohelix vancouverensis</name>
    <dbReference type="NCBI Taxonomy" id="2705534"/>
    <lineage>
        <taxon>Bacteria</taxon>
        <taxon>Pseudomonadati</taxon>
        <taxon>Nitrospinota/Tectimicrobiota group</taxon>
        <taxon>Nitrospinota</taxon>
        <taxon>Nitrospinia</taxon>
        <taxon>Nitrospinales</taxon>
        <taxon>Nitrospinaceae</taxon>
        <taxon>Candidatus Nitrohelix</taxon>
    </lineage>
</organism>